<evidence type="ECO:0000313" key="3">
    <source>
        <dbReference type="Proteomes" id="UP001220022"/>
    </source>
</evidence>
<dbReference type="PROSITE" id="PS51257">
    <property type="entry name" value="PROKAR_LIPOPROTEIN"/>
    <property type="match status" value="1"/>
</dbReference>
<proteinExistence type="predicted"/>
<keyword evidence="3" id="KW-1185">Reference proteome</keyword>
<name>A0ABT5YW24_9ACTN</name>
<organism evidence="2 3">
    <name type="scientific">Streptantibioticus ferralitis</name>
    <dbReference type="NCBI Taxonomy" id="236510"/>
    <lineage>
        <taxon>Bacteria</taxon>
        <taxon>Bacillati</taxon>
        <taxon>Actinomycetota</taxon>
        <taxon>Actinomycetes</taxon>
        <taxon>Kitasatosporales</taxon>
        <taxon>Streptomycetaceae</taxon>
        <taxon>Streptantibioticus</taxon>
    </lineage>
</organism>
<evidence type="ECO:0000313" key="2">
    <source>
        <dbReference type="EMBL" id="MDF2255788.1"/>
    </source>
</evidence>
<sequence length="429" mass="45864">MPRWRNAIVAMSLVGVLGLAGCSGGARQVAGCSAVRISSWGEDTATTGEFSRFGDDGARAVGWTGGDGTHSVRLPDGRTLWLADDPFLDRVHPPPNPLGQPYWWRDTSGGRMPAWVHNAVLVMDRTGRLRQTLLGSTFAEPGSYFPDLNADPQIWRWPMQAVVEPRSPGATEQVVRVLLWDRAVAPAPWLYGVPLATEVATLSLPDLRLTGIAKVSDQWSVPAPGQRLLFGTTAVRQGSWTYVFGSDDGPGRGAASSRAYLARIPSGRLADAAAWRYWDGGGWQPLLSHARPVLGNGGRRGVGTGYSVVRLGGTWVLLTMDAGGPAASGLTALTSYWACSPQGPWHGPDPGFDPPLPQDGEAQGNAAIYNPQAHPEFTTGDGLLVGYDVNWLGSPAAPVDTNVNRDVALYRPRFVRLRLAPPSSGPARH</sequence>
<evidence type="ECO:0000259" key="1">
    <source>
        <dbReference type="Pfam" id="PF13810"/>
    </source>
</evidence>
<accession>A0ABT5YW24</accession>
<dbReference type="InterPro" id="IPR025442">
    <property type="entry name" value="DUF4185"/>
</dbReference>
<comment type="caution">
    <text evidence="2">The sequence shown here is derived from an EMBL/GenBank/DDBJ whole genome shotgun (WGS) entry which is preliminary data.</text>
</comment>
<dbReference type="Pfam" id="PF13810">
    <property type="entry name" value="DUF4185"/>
    <property type="match status" value="1"/>
</dbReference>
<dbReference type="EMBL" id="JARHTQ010000004">
    <property type="protein sequence ID" value="MDF2255788.1"/>
    <property type="molecule type" value="Genomic_DNA"/>
</dbReference>
<reference evidence="2 3" key="1">
    <citation type="submission" date="2023-03" db="EMBL/GenBank/DDBJ databases">
        <title>Draft genome sequence of type strain Streptomyces ferralitis JCM 14344.</title>
        <authorList>
            <person name="Klaysubun C."/>
            <person name="Duangmal K."/>
        </authorList>
    </citation>
    <scope>NUCLEOTIDE SEQUENCE [LARGE SCALE GENOMIC DNA]</scope>
    <source>
        <strain evidence="2 3">JCM 14344</strain>
    </source>
</reference>
<protein>
    <submittedName>
        <fullName evidence="2">DUF4185 domain-containing protein</fullName>
    </submittedName>
</protein>
<gene>
    <name evidence="2" type="ORF">P2L57_08635</name>
</gene>
<dbReference type="Proteomes" id="UP001220022">
    <property type="component" value="Unassembled WGS sequence"/>
</dbReference>
<feature type="domain" description="DUF4185" evidence="1">
    <location>
        <begin position="231"/>
        <end position="381"/>
    </location>
</feature>
<dbReference type="RefSeq" id="WP_275810879.1">
    <property type="nucleotide sequence ID" value="NZ_BAAANM010000019.1"/>
</dbReference>